<accession>A0A1G1W5V6</accession>
<feature type="domain" description="Helicase C-terminal" evidence="8">
    <location>
        <begin position="263"/>
        <end position="381"/>
    </location>
</feature>
<keyword evidence="1" id="KW-0547">Nucleotide-binding</keyword>
<feature type="domain" description="DEAD-box RNA helicase Q" evidence="9">
    <location>
        <begin position="39"/>
        <end position="67"/>
    </location>
</feature>
<dbReference type="CDD" id="cd00268">
    <property type="entry name" value="DEADc"/>
    <property type="match status" value="1"/>
</dbReference>
<dbReference type="PROSITE" id="PS51194">
    <property type="entry name" value="HELICASE_CTER"/>
    <property type="match status" value="1"/>
</dbReference>
<dbReference type="SMART" id="SM00487">
    <property type="entry name" value="DEXDc"/>
    <property type="match status" value="1"/>
</dbReference>
<feature type="short sequence motif" description="Q motif" evidence="6">
    <location>
        <begin position="39"/>
        <end position="67"/>
    </location>
</feature>
<dbReference type="PROSITE" id="PS51192">
    <property type="entry name" value="HELICASE_ATP_BIND_1"/>
    <property type="match status" value="1"/>
</dbReference>
<dbReference type="InterPro" id="IPR014014">
    <property type="entry name" value="RNA_helicase_DEAD_Q_motif"/>
</dbReference>
<dbReference type="CDD" id="cd18787">
    <property type="entry name" value="SF2_C_DEAD"/>
    <property type="match status" value="1"/>
</dbReference>
<dbReference type="GO" id="GO:0003724">
    <property type="term" value="F:RNA helicase activity"/>
    <property type="evidence" value="ECO:0007669"/>
    <property type="project" value="InterPro"/>
</dbReference>
<dbReference type="PANTHER" id="PTHR47959:SF13">
    <property type="entry name" value="ATP-DEPENDENT RNA HELICASE RHLE"/>
    <property type="match status" value="1"/>
</dbReference>
<comment type="similarity">
    <text evidence="5">Belongs to the DEAD box helicase family.</text>
</comment>
<dbReference type="Gene3D" id="3.40.50.300">
    <property type="entry name" value="P-loop containing nucleotide triphosphate hydrolases"/>
    <property type="match status" value="2"/>
</dbReference>
<reference evidence="10 11" key="1">
    <citation type="journal article" date="2016" name="Nat. Commun.">
        <title>Thousands of microbial genomes shed light on interconnected biogeochemical processes in an aquifer system.</title>
        <authorList>
            <person name="Anantharaman K."/>
            <person name="Brown C.T."/>
            <person name="Hug L.A."/>
            <person name="Sharon I."/>
            <person name="Castelle C.J."/>
            <person name="Probst A.J."/>
            <person name="Thomas B.C."/>
            <person name="Singh A."/>
            <person name="Wilkins M.J."/>
            <person name="Karaoz U."/>
            <person name="Brodie E.L."/>
            <person name="Williams K.H."/>
            <person name="Hubbard S.S."/>
            <person name="Banfield J.F."/>
        </authorList>
    </citation>
    <scope>NUCLEOTIDE SEQUENCE [LARGE SCALE GENOMIC DNA]</scope>
</reference>
<dbReference type="GO" id="GO:0005524">
    <property type="term" value="F:ATP binding"/>
    <property type="evidence" value="ECO:0007669"/>
    <property type="project" value="UniProtKB-KW"/>
</dbReference>
<evidence type="ECO:0000256" key="6">
    <source>
        <dbReference type="PROSITE-ProRule" id="PRU00552"/>
    </source>
</evidence>
<dbReference type="PROSITE" id="PS51195">
    <property type="entry name" value="Q_MOTIF"/>
    <property type="match status" value="1"/>
</dbReference>
<protein>
    <recommendedName>
        <fullName evidence="12">RNA helicase</fullName>
    </recommendedName>
</protein>
<evidence type="ECO:0000256" key="1">
    <source>
        <dbReference type="ARBA" id="ARBA00022741"/>
    </source>
</evidence>
<evidence type="ECO:0000256" key="2">
    <source>
        <dbReference type="ARBA" id="ARBA00022801"/>
    </source>
</evidence>
<evidence type="ECO:0000256" key="4">
    <source>
        <dbReference type="ARBA" id="ARBA00022840"/>
    </source>
</evidence>
<comment type="caution">
    <text evidence="10">The sequence shown here is derived from an EMBL/GenBank/DDBJ whole genome shotgun (WGS) entry which is preliminary data.</text>
</comment>
<dbReference type="PANTHER" id="PTHR47959">
    <property type="entry name" value="ATP-DEPENDENT RNA HELICASE RHLE-RELATED"/>
    <property type="match status" value="1"/>
</dbReference>
<dbReference type="Pfam" id="PF00270">
    <property type="entry name" value="DEAD"/>
    <property type="match status" value="1"/>
</dbReference>
<name>A0A1G1W5V6_9BACT</name>
<evidence type="ECO:0000256" key="5">
    <source>
        <dbReference type="ARBA" id="ARBA00038437"/>
    </source>
</evidence>
<proteinExistence type="inferred from homology"/>
<evidence type="ECO:0000259" key="7">
    <source>
        <dbReference type="PROSITE" id="PS51192"/>
    </source>
</evidence>
<keyword evidence="3" id="KW-0347">Helicase</keyword>
<dbReference type="STRING" id="1802593.A2172_03420"/>
<dbReference type="InterPro" id="IPR001650">
    <property type="entry name" value="Helicase_C-like"/>
</dbReference>
<dbReference type="SMART" id="SM00490">
    <property type="entry name" value="HELICc"/>
    <property type="match status" value="1"/>
</dbReference>
<dbReference type="InterPro" id="IPR011545">
    <property type="entry name" value="DEAD/DEAH_box_helicase_dom"/>
</dbReference>
<evidence type="ECO:0000259" key="9">
    <source>
        <dbReference type="PROSITE" id="PS51195"/>
    </source>
</evidence>
<dbReference type="GO" id="GO:0016787">
    <property type="term" value="F:hydrolase activity"/>
    <property type="evidence" value="ECO:0007669"/>
    <property type="project" value="UniProtKB-KW"/>
</dbReference>
<dbReference type="SUPFAM" id="SSF52540">
    <property type="entry name" value="P-loop containing nucleoside triphosphate hydrolases"/>
    <property type="match status" value="1"/>
</dbReference>
<dbReference type="GO" id="GO:0003676">
    <property type="term" value="F:nucleic acid binding"/>
    <property type="evidence" value="ECO:0007669"/>
    <property type="project" value="InterPro"/>
</dbReference>
<dbReference type="GO" id="GO:0005829">
    <property type="term" value="C:cytosol"/>
    <property type="evidence" value="ECO:0007669"/>
    <property type="project" value="TreeGrafter"/>
</dbReference>
<keyword evidence="4" id="KW-0067">ATP-binding</keyword>
<keyword evidence="2" id="KW-0378">Hydrolase</keyword>
<evidence type="ECO:0000259" key="8">
    <source>
        <dbReference type="PROSITE" id="PS51194"/>
    </source>
</evidence>
<dbReference type="Pfam" id="PF00271">
    <property type="entry name" value="Helicase_C"/>
    <property type="match status" value="1"/>
</dbReference>
<dbReference type="Proteomes" id="UP000176631">
    <property type="component" value="Unassembled WGS sequence"/>
</dbReference>
<gene>
    <name evidence="10" type="ORF">A2172_03420</name>
</gene>
<dbReference type="InterPro" id="IPR027417">
    <property type="entry name" value="P-loop_NTPase"/>
</dbReference>
<sequence length="381" mass="42586">MSNQSRYSGGPKSELEGNTSIFIKKAVGNSSVDNYQTRYKFEDFNLVPALKANIAKKDYENPTPVQDQAIKPILEGRDLIGLAQTGTGKTAAFLVPLVDKIARDRGQRALIVTPTRELAGQINEELHILAEGLGIYSSLVIGGANIHRQIADLSRRPSVVIGTPGRLKDLVDHKHLYLGDFRTIVLDEVDLMVDIGFINDVKYFISLLPRPRQSLFFSATIPPKVREVLTAFVTNPVTVSVKKQNTPENIEQDVIKVVDRSKKVDQLHDLLNKEGFDKVMIFGRTKHGIDKLDSQLTMRGFRVGSIHGNKRQSQRQKILKSFKSDEISILLATDVASRGLDIDNVSHVINYDLPETYDDYVHRIGRTGRLNKRGTALTFVE</sequence>
<dbReference type="EMBL" id="MHCP01000030">
    <property type="protein sequence ID" value="OGY23011.1"/>
    <property type="molecule type" value="Genomic_DNA"/>
</dbReference>
<evidence type="ECO:0000256" key="3">
    <source>
        <dbReference type="ARBA" id="ARBA00022806"/>
    </source>
</evidence>
<dbReference type="AlphaFoldDB" id="A0A1G1W5V6"/>
<organism evidence="10 11">
    <name type="scientific">Candidatus Woykebacteria bacterium RBG_13_40_15</name>
    <dbReference type="NCBI Taxonomy" id="1802593"/>
    <lineage>
        <taxon>Bacteria</taxon>
        <taxon>Candidatus Woykeibacteriota</taxon>
    </lineage>
</organism>
<evidence type="ECO:0000313" key="10">
    <source>
        <dbReference type="EMBL" id="OGY23011.1"/>
    </source>
</evidence>
<dbReference type="InterPro" id="IPR014001">
    <property type="entry name" value="Helicase_ATP-bd"/>
</dbReference>
<dbReference type="InterPro" id="IPR044742">
    <property type="entry name" value="DEAD/DEAH_RhlB"/>
</dbReference>
<evidence type="ECO:0000313" key="11">
    <source>
        <dbReference type="Proteomes" id="UP000176631"/>
    </source>
</evidence>
<evidence type="ECO:0008006" key="12">
    <source>
        <dbReference type="Google" id="ProtNLM"/>
    </source>
</evidence>
<feature type="domain" description="Helicase ATP-binding" evidence="7">
    <location>
        <begin position="70"/>
        <end position="239"/>
    </location>
</feature>
<dbReference type="InterPro" id="IPR050079">
    <property type="entry name" value="DEAD_box_RNA_helicase"/>
</dbReference>